<feature type="region of interest" description="Disordered" evidence="1">
    <location>
        <begin position="1"/>
        <end position="67"/>
    </location>
</feature>
<dbReference type="RefSeq" id="XP_016761153.1">
    <property type="nucleotide sequence ID" value="XM_016905614.1"/>
</dbReference>
<evidence type="ECO:0000313" key="2">
    <source>
        <dbReference type="EMBL" id="EMF13032.1"/>
    </source>
</evidence>
<keyword evidence="3" id="KW-1185">Reference proteome</keyword>
<accession>M3AZT3</accession>
<reference evidence="2 3" key="1">
    <citation type="journal article" date="2012" name="PLoS Pathog.">
        <title>Diverse lifestyles and strategies of plant pathogenesis encoded in the genomes of eighteen Dothideomycetes fungi.</title>
        <authorList>
            <person name="Ohm R.A."/>
            <person name="Feau N."/>
            <person name="Henrissat B."/>
            <person name="Schoch C.L."/>
            <person name="Horwitz B.A."/>
            <person name="Barry K.W."/>
            <person name="Condon B.J."/>
            <person name="Copeland A.C."/>
            <person name="Dhillon B."/>
            <person name="Glaser F."/>
            <person name="Hesse C.N."/>
            <person name="Kosti I."/>
            <person name="LaButti K."/>
            <person name="Lindquist E.A."/>
            <person name="Lucas S."/>
            <person name="Salamov A.A."/>
            <person name="Bradshaw R.E."/>
            <person name="Ciuffetti L."/>
            <person name="Hamelin R.C."/>
            <person name="Kema G.H.J."/>
            <person name="Lawrence C."/>
            <person name="Scott J.A."/>
            <person name="Spatafora J.W."/>
            <person name="Turgeon B.G."/>
            <person name="de Wit P.J.G.M."/>
            <person name="Zhong S."/>
            <person name="Goodwin S.B."/>
            <person name="Grigoriev I.V."/>
        </authorList>
    </citation>
    <scope>NUCLEOTIDE SEQUENCE [LARGE SCALE GENOMIC DNA]</scope>
    <source>
        <strain evidence="2 3">SO2202</strain>
    </source>
</reference>
<evidence type="ECO:0000256" key="1">
    <source>
        <dbReference type="SAM" id="MobiDB-lite"/>
    </source>
</evidence>
<dbReference type="STRING" id="692275.M3AZT3"/>
<dbReference type="AlphaFoldDB" id="M3AZT3"/>
<dbReference type="eggNOG" id="ENOG502S08D">
    <property type="taxonomic scope" value="Eukaryota"/>
</dbReference>
<dbReference type="OMA" id="QILNMPF"/>
<dbReference type="EMBL" id="KB456264">
    <property type="protein sequence ID" value="EMF13032.1"/>
    <property type="molecule type" value="Genomic_DNA"/>
</dbReference>
<feature type="compositionally biased region" description="Polar residues" evidence="1">
    <location>
        <begin position="1"/>
        <end position="13"/>
    </location>
</feature>
<feature type="region of interest" description="Disordered" evidence="1">
    <location>
        <begin position="167"/>
        <end position="219"/>
    </location>
</feature>
<feature type="region of interest" description="Disordered" evidence="1">
    <location>
        <begin position="292"/>
        <end position="316"/>
    </location>
</feature>
<proteinExistence type="predicted"/>
<dbReference type="OrthoDB" id="419770at2759"/>
<feature type="compositionally biased region" description="Basic and acidic residues" evidence="1">
    <location>
        <begin position="504"/>
        <end position="515"/>
    </location>
</feature>
<feature type="compositionally biased region" description="Basic and acidic residues" evidence="1">
    <location>
        <begin position="406"/>
        <end position="416"/>
    </location>
</feature>
<dbReference type="HOGENOM" id="CLU_012261_1_0_1"/>
<dbReference type="Proteomes" id="UP000016931">
    <property type="component" value="Unassembled WGS sequence"/>
</dbReference>
<feature type="region of interest" description="Disordered" evidence="1">
    <location>
        <begin position="387"/>
        <end position="428"/>
    </location>
</feature>
<sequence length="647" mass="71516">MSPTRRPSLSIQLPSLHGSFYGDGHMPKTPEAQLDEAQLTSEPPPPPRPQPFKVKRKRPSAPFQEPIMLDMSVIPTIEMSEVETQISSPTMQPTSAHLLSPMPHASSLGRAITPPKTPTPRLCTPFSQLEDPADEWDLITNTKPTFQRANSVCSSFSDSSVSSCGSSAFSMPPGGYDSPLSETTDPFMDDQQDKSVAPVSSLDQDTPQMKRAKTRRHGQWTPQMDDHLWLTFMAYLSDPTLTPFKMLPGSTPPMGVCDQVATKARRTWRSRKLNAPASGSVDAMLGCDAGRHREGSPDTIRPSPLHLTQPKWPKAAATRRRLRELCAKRPSISAHYARMLRTRSPSPFETSSDGPPRVQPVAMSSSFYDMHKSLLTSTAPSMQPGSVLAQLASDGPPPAPRQVRQPRPEGWFDRIPRSKAHQKSASLQSELRIHVQHMDRRAAGAPLASPFDGELGDERSHLLHSMATTKSLGRTEFNGRSLDSPFDFKVGAPTDRRSRKRRFRSDEEKPRRGALEDVFGPPVEQQQQQQQQQRPLLRNRGFSVGTAVAADHMSSLFTPPATGVDHEMADALASGPDVPMGSRSAPRRMIEPVPRLLSPFVETPPPSRQHHTFPRINLLPTGDNQTPFHQQLLQLQHQHASQAAKQP</sequence>
<protein>
    <submittedName>
        <fullName evidence="2">Uncharacterized protein</fullName>
    </submittedName>
</protein>
<name>M3AZT3_SPHMS</name>
<dbReference type="GeneID" id="27902751"/>
<organism evidence="2 3">
    <name type="scientific">Sphaerulina musiva (strain SO2202)</name>
    <name type="common">Poplar stem canker fungus</name>
    <name type="synonym">Septoria musiva</name>
    <dbReference type="NCBI Taxonomy" id="692275"/>
    <lineage>
        <taxon>Eukaryota</taxon>
        <taxon>Fungi</taxon>
        <taxon>Dikarya</taxon>
        <taxon>Ascomycota</taxon>
        <taxon>Pezizomycotina</taxon>
        <taxon>Dothideomycetes</taxon>
        <taxon>Dothideomycetidae</taxon>
        <taxon>Mycosphaerellales</taxon>
        <taxon>Mycosphaerellaceae</taxon>
        <taxon>Sphaerulina</taxon>
    </lineage>
</organism>
<gene>
    <name evidence="2" type="ORF">SEPMUDRAFT_149531</name>
</gene>
<feature type="region of interest" description="Disordered" evidence="1">
    <location>
        <begin position="475"/>
        <end position="538"/>
    </location>
</feature>
<evidence type="ECO:0000313" key="3">
    <source>
        <dbReference type="Proteomes" id="UP000016931"/>
    </source>
</evidence>